<feature type="compositionally biased region" description="Acidic residues" evidence="1">
    <location>
        <begin position="26"/>
        <end position="36"/>
    </location>
</feature>
<dbReference type="AlphaFoldDB" id="A0A8S2FLX4"/>
<dbReference type="Proteomes" id="UP000677228">
    <property type="component" value="Unassembled WGS sequence"/>
</dbReference>
<feature type="region of interest" description="Disordered" evidence="1">
    <location>
        <begin position="1"/>
        <end position="36"/>
    </location>
</feature>
<evidence type="ECO:0000313" key="4">
    <source>
        <dbReference type="Proteomes" id="UP000677228"/>
    </source>
</evidence>
<dbReference type="Proteomes" id="UP000682733">
    <property type="component" value="Unassembled WGS sequence"/>
</dbReference>
<feature type="non-terminal residue" evidence="2">
    <location>
        <position position="1"/>
    </location>
</feature>
<protein>
    <submittedName>
        <fullName evidence="2">Uncharacterized protein</fullName>
    </submittedName>
</protein>
<accession>A0A8S2FLX4</accession>
<organism evidence="2 4">
    <name type="scientific">Didymodactylos carnosus</name>
    <dbReference type="NCBI Taxonomy" id="1234261"/>
    <lineage>
        <taxon>Eukaryota</taxon>
        <taxon>Metazoa</taxon>
        <taxon>Spiralia</taxon>
        <taxon>Gnathifera</taxon>
        <taxon>Rotifera</taxon>
        <taxon>Eurotatoria</taxon>
        <taxon>Bdelloidea</taxon>
        <taxon>Philodinida</taxon>
        <taxon>Philodinidae</taxon>
        <taxon>Didymodactylos</taxon>
    </lineage>
</organism>
<reference evidence="2" key="1">
    <citation type="submission" date="2021-02" db="EMBL/GenBank/DDBJ databases">
        <authorList>
            <person name="Nowell W R."/>
        </authorList>
    </citation>
    <scope>NUCLEOTIDE SEQUENCE</scope>
</reference>
<dbReference type="EMBL" id="CAJNOK010034548">
    <property type="protein sequence ID" value="CAF1505056.1"/>
    <property type="molecule type" value="Genomic_DNA"/>
</dbReference>
<evidence type="ECO:0000313" key="3">
    <source>
        <dbReference type="EMBL" id="CAF4293403.1"/>
    </source>
</evidence>
<evidence type="ECO:0000256" key="1">
    <source>
        <dbReference type="SAM" id="MobiDB-lite"/>
    </source>
</evidence>
<sequence length="196" mass="21924">DDNEFLDASDEAQGDLYSRSLRTTEDNDNELTVDEDEAEADVYRRHLSIAALEQIFSTIRERAAEPSSDDFVIDDLNEFMADETITDEMIGSLFDGISESSSTALDPEVQNVEIADLPKLGLSPILNAIRESCPNIIVTVGDLEGKEKLATCRPKLVAAIKEKLTELKQRDPRPYKWQGNEAELNEWFGKLFPVNA</sequence>
<feature type="compositionally biased region" description="Acidic residues" evidence="1">
    <location>
        <begin position="1"/>
        <end position="13"/>
    </location>
</feature>
<gene>
    <name evidence="2" type="ORF">OVA965_LOCUS37115</name>
    <name evidence="3" type="ORF">TMI583_LOCUS38171</name>
</gene>
<evidence type="ECO:0000313" key="2">
    <source>
        <dbReference type="EMBL" id="CAF1505056.1"/>
    </source>
</evidence>
<name>A0A8S2FLX4_9BILA</name>
<proteinExistence type="predicted"/>
<dbReference type="EMBL" id="CAJOBA010056589">
    <property type="protein sequence ID" value="CAF4293403.1"/>
    <property type="molecule type" value="Genomic_DNA"/>
</dbReference>
<comment type="caution">
    <text evidence="2">The sequence shown here is derived from an EMBL/GenBank/DDBJ whole genome shotgun (WGS) entry which is preliminary data.</text>
</comment>